<proteinExistence type="predicted"/>
<dbReference type="EMBL" id="JAMZIH010002527">
    <property type="protein sequence ID" value="KAJ1677392.1"/>
    <property type="molecule type" value="Genomic_DNA"/>
</dbReference>
<accession>A0ACC1HLS2</accession>
<feature type="non-terminal residue" evidence="1">
    <location>
        <position position="1"/>
    </location>
</feature>
<gene>
    <name evidence="1" type="ORF">EV182_006275</name>
</gene>
<protein>
    <submittedName>
        <fullName evidence="1">Uncharacterized protein</fullName>
    </submittedName>
</protein>
<reference evidence="1" key="1">
    <citation type="submission" date="2022-06" db="EMBL/GenBank/DDBJ databases">
        <title>Phylogenomic reconstructions and comparative analyses of Kickxellomycotina fungi.</title>
        <authorList>
            <person name="Reynolds N.K."/>
            <person name="Stajich J.E."/>
            <person name="Barry K."/>
            <person name="Grigoriev I.V."/>
            <person name="Crous P."/>
            <person name="Smith M.E."/>
        </authorList>
    </citation>
    <scope>NUCLEOTIDE SEQUENCE</scope>
    <source>
        <strain evidence="1">RSA 2271</strain>
    </source>
</reference>
<dbReference type="Proteomes" id="UP001145114">
    <property type="component" value="Unassembled WGS sequence"/>
</dbReference>
<name>A0ACC1HLS2_9FUNG</name>
<sequence length="176" mass="19734">SQFFDDMASRDRERSVSRGNGDSFAMTTYPFDSIFSPFEQLSDLIPSSIWRSSWLAPHHNRAGRSASASFWSPRVNINESDSAYQVNADLPGVNRDDIKLDIDQGKLRIQGHRRHEAEHEENGWHVKECSSGKFMRTVLLPENVDANNITAKSENGVLNITIPKTSASQTKSIPIS</sequence>
<evidence type="ECO:0000313" key="1">
    <source>
        <dbReference type="EMBL" id="KAJ1677392.1"/>
    </source>
</evidence>
<keyword evidence="2" id="KW-1185">Reference proteome</keyword>
<comment type="caution">
    <text evidence="1">The sequence shown here is derived from an EMBL/GenBank/DDBJ whole genome shotgun (WGS) entry which is preliminary data.</text>
</comment>
<organism evidence="1 2">
    <name type="scientific">Spiromyces aspiralis</name>
    <dbReference type="NCBI Taxonomy" id="68401"/>
    <lineage>
        <taxon>Eukaryota</taxon>
        <taxon>Fungi</taxon>
        <taxon>Fungi incertae sedis</taxon>
        <taxon>Zoopagomycota</taxon>
        <taxon>Kickxellomycotina</taxon>
        <taxon>Kickxellomycetes</taxon>
        <taxon>Kickxellales</taxon>
        <taxon>Kickxellaceae</taxon>
        <taxon>Spiromyces</taxon>
    </lineage>
</organism>
<evidence type="ECO:0000313" key="2">
    <source>
        <dbReference type="Proteomes" id="UP001145114"/>
    </source>
</evidence>